<evidence type="ECO:0000313" key="2">
    <source>
        <dbReference type="Proteomes" id="UP001158049"/>
    </source>
</evidence>
<protein>
    <submittedName>
        <fullName evidence="1">Uncharacterized protein</fullName>
    </submittedName>
</protein>
<comment type="caution">
    <text evidence="1">The sequence shown here is derived from an EMBL/GenBank/DDBJ whole genome shotgun (WGS) entry which is preliminary data.</text>
</comment>
<dbReference type="RefSeq" id="WP_283445785.1">
    <property type="nucleotide sequence ID" value="NZ_FXUL01000055.1"/>
</dbReference>
<keyword evidence="2" id="KW-1185">Reference proteome</keyword>
<name>A0ABY1QXJ8_9BURK</name>
<organism evidence="1 2">
    <name type="scientific">Noviherbaspirillum suwonense</name>
    <dbReference type="NCBI Taxonomy" id="1224511"/>
    <lineage>
        <taxon>Bacteria</taxon>
        <taxon>Pseudomonadati</taxon>
        <taxon>Pseudomonadota</taxon>
        <taxon>Betaproteobacteria</taxon>
        <taxon>Burkholderiales</taxon>
        <taxon>Oxalobacteraceae</taxon>
        <taxon>Noviherbaspirillum</taxon>
    </lineage>
</organism>
<dbReference type="EMBL" id="FXUL01000055">
    <property type="protein sequence ID" value="SMP82176.1"/>
    <property type="molecule type" value="Genomic_DNA"/>
</dbReference>
<accession>A0ABY1QXJ8</accession>
<proteinExistence type="predicted"/>
<sequence length="102" mass="11335">MARLAELETVLEATLIDVLAGRMNPARLTIREYSDDLAPYFHDIDADWINDMFRVESTDREALENPHAWIVDPSGVILFAEAKGLGIVSTCALQKWTNAASS</sequence>
<gene>
    <name evidence="1" type="ORF">SAMN06295970_1551</name>
</gene>
<reference evidence="1 2" key="1">
    <citation type="submission" date="2017-05" db="EMBL/GenBank/DDBJ databases">
        <authorList>
            <person name="Varghese N."/>
            <person name="Submissions S."/>
        </authorList>
    </citation>
    <scope>NUCLEOTIDE SEQUENCE [LARGE SCALE GENOMIC DNA]</scope>
    <source>
        <strain evidence="1 2">DSM 26001</strain>
    </source>
</reference>
<dbReference type="Proteomes" id="UP001158049">
    <property type="component" value="Unassembled WGS sequence"/>
</dbReference>
<evidence type="ECO:0000313" key="1">
    <source>
        <dbReference type="EMBL" id="SMP82176.1"/>
    </source>
</evidence>